<dbReference type="InterPro" id="IPR001611">
    <property type="entry name" value="Leu-rich_rpt"/>
</dbReference>
<comment type="caution">
    <text evidence="1">The sequence shown here is derived from an EMBL/GenBank/DDBJ whole genome shotgun (WGS) entry which is preliminary data.</text>
</comment>
<protein>
    <submittedName>
        <fullName evidence="1">(Mediterranean fruit fly) hypothetical protein</fullName>
    </submittedName>
</protein>
<organism evidence="1 2">
    <name type="scientific">Ceratitis capitata</name>
    <name type="common">Mediterranean fruit fly</name>
    <name type="synonym">Tephritis capitata</name>
    <dbReference type="NCBI Taxonomy" id="7213"/>
    <lineage>
        <taxon>Eukaryota</taxon>
        <taxon>Metazoa</taxon>
        <taxon>Ecdysozoa</taxon>
        <taxon>Arthropoda</taxon>
        <taxon>Hexapoda</taxon>
        <taxon>Insecta</taxon>
        <taxon>Pterygota</taxon>
        <taxon>Neoptera</taxon>
        <taxon>Endopterygota</taxon>
        <taxon>Diptera</taxon>
        <taxon>Brachycera</taxon>
        <taxon>Muscomorpha</taxon>
        <taxon>Tephritoidea</taxon>
        <taxon>Tephritidae</taxon>
        <taxon>Ceratitis</taxon>
        <taxon>Ceratitis</taxon>
    </lineage>
</organism>
<evidence type="ECO:0000313" key="2">
    <source>
        <dbReference type="Proteomes" id="UP000606786"/>
    </source>
</evidence>
<name>A0A811UNI1_CERCA</name>
<dbReference type="SUPFAM" id="SSF52047">
    <property type="entry name" value="RNI-like"/>
    <property type="match status" value="1"/>
</dbReference>
<reference evidence="1" key="1">
    <citation type="submission" date="2020-11" db="EMBL/GenBank/DDBJ databases">
        <authorList>
            <person name="Whitehead M."/>
        </authorList>
    </citation>
    <scope>NUCLEOTIDE SEQUENCE</scope>
    <source>
        <strain evidence="1">EGII</strain>
    </source>
</reference>
<accession>A0A811UNI1</accession>
<dbReference type="EMBL" id="CAJHJT010000014">
    <property type="protein sequence ID" value="CAD7000762.1"/>
    <property type="molecule type" value="Genomic_DNA"/>
</dbReference>
<dbReference type="OrthoDB" id="7787192at2759"/>
<evidence type="ECO:0000313" key="1">
    <source>
        <dbReference type="EMBL" id="CAD7000762.1"/>
    </source>
</evidence>
<sequence>MAYIKNKKHSNLLRLDDDAVLSVWHKLQPIDRVQLASSCRRFRKIFEERDAAQYAIFKMETLWQVSVKDIDSYARLVAPLIQELRAYTPCVGNVRAKKFLKSMTGNCEPLRRVIFKGVRVAFQLFELLANAKYLTELYLQNCRLLDKDVDMITMLSNLMVLDLSKNNDITGHGLNSLISLRALYLSNCKSLDPINLVHVFKSAKHLCILDIQQPYSNTNLVPIFLELGRYCRNLDKLRVTLPEHRRYESLARLPKLTQIFAYGYVRRFLIDLRNHRAHHMQVIFLETLQQVPIDATFMFTQFRELRKLACDGDFDFTPGCIDGFENLRKLTCINLYKLDALTPKDVLILLKKCPKLKFVQLFFKVFITEAFIFELIEVLEKRPVKVNFVLNLQKSSIRRGITKDPRYLAASDFLHIIFSAQCVDWDK</sequence>
<keyword evidence="2" id="KW-1185">Reference proteome</keyword>
<proteinExistence type="predicted"/>
<dbReference type="Pfam" id="PF13855">
    <property type="entry name" value="LRR_8"/>
    <property type="match status" value="1"/>
</dbReference>
<dbReference type="Gene3D" id="3.80.10.10">
    <property type="entry name" value="Ribonuclease Inhibitor"/>
    <property type="match status" value="1"/>
</dbReference>
<dbReference type="AlphaFoldDB" id="A0A811UNI1"/>
<dbReference type="Proteomes" id="UP000606786">
    <property type="component" value="Unassembled WGS sequence"/>
</dbReference>
<dbReference type="InterPro" id="IPR032675">
    <property type="entry name" value="LRR_dom_sf"/>
</dbReference>
<gene>
    <name evidence="1" type="ORF">CCAP1982_LOCUS9237</name>
</gene>